<dbReference type="EMBL" id="CAJVPU010044379">
    <property type="protein sequence ID" value="CAG8747578.1"/>
    <property type="molecule type" value="Genomic_DNA"/>
</dbReference>
<sequence length="95" mass="10888">SYTPTNSNHLHSTCLNIDKLIEESKALKNENIVLKNENNLLKSQILVVKEELDTYKNPGTYNLHLAFKYLDLCLPSTKNLQIVTENQTESKLFPL</sequence>
<feature type="non-terminal residue" evidence="1">
    <location>
        <position position="1"/>
    </location>
</feature>
<comment type="caution">
    <text evidence="1">The sequence shown here is derived from an EMBL/GenBank/DDBJ whole genome shotgun (WGS) entry which is preliminary data.</text>
</comment>
<proteinExistence type="predicted"/>
<organism evidence="1 2">
    <name type="scientific">Dentiscutata heterogama</name>
    <dbReference type="NCBI Taxonomy" id="1316150"/>
    <lineage>
        <taxon>Eukaryota</taxon>
        <taxon>Fungi</taxon>
        <taxon>Fungi incertae sedis</taxon>
        <taxon>Mucoromycota</taxon>
        <taxon>Glomeromycotina</taxon>
        <taxon>Glomeromycetes</taxon>
        <taxon>Diversisporales</taxon>
        <taxon>Gigasporaceae</taxon>
        <taxon>Dentiscutata</taxon>
    </lineage>
</organism>
<name>A0ACA9QGQ6_9GLOM</name>
<protein>
    <submittedName>
        <fullName evidence="1">16439_t:CDS:1</fullName>
    </submittedName>
</protein>
<dbReference type="Proteomes" id="UP000789702">
    <property type="component" value="Unassembled WGS sequence"/>
</dbReference>
<evidence type="ECO:0000313" key="2">
    <source>
        <dbReference type="Proteomes" id="UP000789702"/>
    </source>
</evidence>
<keyword evidence="2" id="KW-1185">Reference proteome</keyword>
<accession>A0ACA9QGQ6</accession>
<gene>
    <name evidence="1" type="ORF">DHETER_LOCUS14438</name>
</gene>
<reference evidence="1" key="1">
    <citation type="submission" date="2021-06" db="EMBL/GenBank/DDBJ databases">
        <authorList>
            <person name="Kallberg Y."/>
            <person name="Tangrot J."/>
            <person name="Rosling A."/>
        </authorList>
    </citation>
    <scope>NUCLEOTIDE SEQUENCE</scope>
    <source>
        <strain evidence="1">IL203A</strain>
    </source>
</reference>
<evidence type="ECO:0000313" key="1">
    <source>
        <dbReference type="EMBL" id="CAG8747578.1"/>
    </source>
</evidence>